<dbReference type="AlphaFoldDB" id="A0A9D4F7M3"/>
<protein>
    <submittedName>
        <fullName evidence="1">Uncharacterized protein</fullName>
    </submittedName>
</protein>
<dbReference type="Proteomes" id="UP000828390">
    <property type="component" value="Unassembled WGS sequence"/>
</dbReference>
<reference evidence="1" key="1">
    <citation type="journal article" date="2019" name="bioRxiv">
        <title>The Genome of the Zebra Mussel, Dreissena polymorpha: A Resource for Invasive Species Research.</title>
        <authorList>
            <person name="McCartney M.A."/>
            <person name="Auch B."/>
            <person name="Kono T."/>
            <person name="Mallez S."/>
            <person name="Zhang Y."/>
            <person name="Obille A."/>
            <person name="Becker A."/>
            <person name="Abrahante J.E."/>
            <person name="Garbe J."/>
            <person name="Badalamenti J.P."/>
            <person name="Herman A."/>
            <person name="Mangelson H."/>
            <person name="Liachko I."/>
            <person name="Sullivan S."/>
            <person name="Sone E.D."/>
            <person name="Koren S."/>
            <person name="Silverstein K.A.T."/>
            <person name="Beckman K.B."/>
            <person name="Gohl D.M."/>
        </authorList>
    </citation>
    <scope>NUCLEOTIDE SEQUENCE</scope>
    <source>
        <strain evidence="1">Duluth1</strain>
        <tissue evidence="1">Whole animal</tissue>
    </source>
</reference>
<accession>A0A9D4F7M3</accession>
<sequence length="97" mass="11043">MNMTSDIRGIYCDNLFTLMEKLLEDRLYSCGTVTVNMKPYLCSFRSRKIFENDTNLRYCRKELRISWPLCGGIKTGAPCQHAERSNHVASSSANGRG</sequence>
<dbReference type="EMBL" id="JAIWYP010000007">
    <property type="protein sequence ID" value="KAH3793523.1"/>
    <property type="molecule type" value="Genomic_DNA"/>
</dbReference>
<reference evidence="1" key="2">
    <citation type="submission" date="2020-11" db="EMBL/GenBank/DDBJ databases">
        <authorList>
            <person name="McCartney M.A."/>
            <person name="Auch B."/>
            <person name="Kono T."/>
            <person name="Mallez S."/>
            <person name="Becker A."/>
            <person name="Gohl D.M."/>
            <person name="Silverstein K.A.T."/>
            <person name="Koren S."/>
            <person name="Bechman K.B."/>
            <person name="Herman A."/>
            <person name="Abrahante J.E."/>
            <person name="Garbe J."/>
        </authorList>
    </citation>
    <scope>NUCLEOTIDE SEQUENCE</scope>
    <source>
        <strain evidence="1">Duluth1</strain>
        <tissue evidence="1">Whole animal</tissue>
    </source>
</reference>
<name>A0A9D4F7M3_DREPO</name>
<proteinExistence type="predicted"/>
<gene>
    <name evidence="1" type="ORF">DPMN_147037</name>
</gene>
<comment type="caution">
    <text evidence="1">The sequence shown here is derived from an EMBL/GenBank/DDBJ whole genome shotgun (WGS) entry which is preliminary data.</text>
</comment>
<organism evidence="1 2">
    <name type="scientific">Dreissena polymorpha</name>
    <name type="common">Zebra mussel</name>
    <name type="synonym">Mytilus polymorpha</name>
    <dbReference type="NCBI Taxonomy" id="45954"/>
    <lineage>
        <taxon>Eukaryota</taxon>
        <taxon>Metazoa</taxon>
        <taxon>Spiralia</taxon>
        <taxon>Lophotrochozoa</taxon>
        <taxon>Mollusca</taxon>
        <taxon>Bivalvia</taxon>
        <taxon>Autobranchia</taxon>
        <taxon>Heteroconchia</taxon>
        <taxon>Euheterodonta</taxon>
        <taxon>Imparidentia</taxon>
        <taxon>Neoheterodontei</taxon>
        <taxon>Myida</taxon>
        <taxon>Dreissenoidea</taxon>
        <taxon>Dreissenidae</taxon>
        <taxon>Dreissena</taxon>
    </lineage>
</organism>
<keyword evidence="2" id="KW-1185">Reference proteome</keyword>
<evidence type="ECO:0000313" key="1">
    <source>
        <dbReference type="EMBL" id="KAH3793523.1"/>
    </source>
</evidence>
<evidence type="ECO:0000313" key="2">
    <source>
        <dbReference type="Proteomes" id="UP000828390"/>
    </source>
</evidence>